<dbReference type="InterPro" id="IPR043519">
    <property type="entry name" value="NT_sf"/>
</dbReference>
<evidence type="ECO:0000313" key="3">
    <source>
        <dbReference type="Proteomes" id="UP000030661"/>
    </source>
</evidence>
<dbReference type="CDD" id="cd05403">
    <property type="entry name" value="NT_KNTase_like"/>
    <property type="match status" value="1"/>
</dbReference>
<accession>A0A081C966</accession>
<reference evidence="2" key="1">
    <citation type="journal article" date="2015" name="PeerJ">
        <title>First genomic representation of candidate bacterial phylum KSB3 points to enhanced environmental sensing as a trigger of wastewater bulking.</title>
        <authorList>
            <person name="Sekiguchi Y."/>
            <person name="Ohashi A."/>
            <person name="Parks D.H."/>
            <person name="Yamauchi T."/>
            <person name="Tyson G.W."/>
            <person name="Hugenholtz P."/>
        </authorList>
    </citation>
    <scope>NUCLEOTIDE SEQUENCE [LARGE SCALE GENOMIC DNA]</scope>
</reference>
<organism evidence="2">
    <name type="scientific">Vecturithrix granuli</name>
    <dbReference type="NCBI Taxonomy" id="1499967"/>
    <lineage>
        <taxon>Bacteria</taxon>
        <taxon>Candidatus Moduliflexota</taxon>
        <taxon>Candidatus Vecturitrichia</taxon>
        <taxon>Candidatus Vecturitrichales</taxon>
        <taxon>Candidatus Vecturitrichaceae</taxon>
        <taxon>Candidatus Vecturithrix</taxon>
    </lineage>
</organism>
<dbReference type="Gene3D" id="3.30.460.10">
    <property type="entry name" value="Beta Polymerase, domain 2"/>
    <property type="match status" value="1"/>
</dbReference>
<dbReference type="InterPro" id="IPR002934">
    <property type="entry name" value="Polymerase_NTP_transf_dom"/>
</dbReference>
<dbReference type="SUPFAM" id="SSF81301">
    <property type="entry name" value="Nucleotidyltransferase"/>
    <property type="match status" value="1"/>
</dbReference>
<keyword evidence="2" id="KW-0808">Transferase</keyword>
<evidence type="ECO:0000313" key="2">
    <source>
        <dbReference type="EMBL" id="GAK61121.1"/>
    </source>
</evidence>
<dbReference type="AlphaFoldDB" id="A0A081C966"/>
<name>A0A081C966_VECG1</name>
<dbReference type="EMBL" id="DF820477">
    <property type="protein sequence ID" value="GAK61121.1"/>
    <property type="molecule type" value="Genomic_DNA"/>
</dbReference>
<sequence>MNDIPQKCRETLAEYYGERLQGVILYGSTARKEATAASDLDLLVLLRPPFDFFQELWQITDLLCYTLCNLNLSSL</sequence>
<protein>
    <submittedName>
        <fullName evidence="2">Predicted nucleotidyltransferase</fullName>
    </submittedName>
</protein>
<dbReference type="HOGENOM" id="CLU_2663600_0_0_0"/>
<proteinExistence type="predicted"/>
<feature type="domain" description="Polymerase nucleotidyl transferase" evidence="1">
    <location>
        <begin position="7"/>
        <end position="59"/>
    </location>
</feature>
<keyword evidence="3" id="KW-1185">Reference proteome</keyword>
<dbReference type="STRING" id="1499967.U27_01019"/>
<evidence type="ECO:0000259" key="1">
    <source>
        <dbReference type="Pfam" id="PF01909"/>
    </source>
</evidence>
<gene>
    <name evidence="2" type="ORF">U27_01019</name>
</gene>
<dbReference type="Proteomes" id="UP000030661">
    <property type="component" value="Unassembled WGS sequence"/>
</dbReference>
<dbReference type="GO" id="GO:0016779">
    <property type="term" value="F:nucleotidyltransferase activity"/>
    <property type="evidence" value="ECO:0007669"/>
    <property type="project" value="InterPro"/>
</dbReference>
<dbReference type="Pfam" id="PF01909">
    <property type="entry name" value="NTP_transf_2"/>
    <property type="match status" value="1"/>
</dbReference>